<feature type="region of interest" description="Disordered" evidence="1">
    <location>
        <begin position="40"/>
        <end position="67"/>
    </location>
</feature>
<evidence type="ECO:0000313" key="3">
    <source>
        <dbReference type="EMBL" id="MCT2584998.1"/>
    </source>
</evidence>
<evidence type="ECO:0000256" key="1">
    <source>
        <dbReference type="SAM" id="MobiDB-lite"/>
    </source>
</evidence>
<dbReference type="RefSeq" id="WP_260192432.1">
    <property type="nucleotide sequence ID" value="NZ_JAFFZE010000014.1"/>
</dbReference>
<feature type="compositionally biased region" description="Basic and acidic residues" evidence="1">
    <location>
        <begin position="441"/>
        <end position="460"/>
    </location>
</feature>
<organism evidence="3 4">
    <name type="scientific">Actinophytocola gossypii</name>
    <dbReference type="NCBI Taxonomy" id="2812003"/>
    <lineage>
        <taxon>Bacteria</taxon>
        <taxon>Bacillati</taxon>
        <taxon>Actinomycetota</taxon>
        <taxon>Actinomycetes</taxon>
        <taxon>Pseudonocardiales</taxon>
        <taxon>Pseudonocardiaceae</taxon>
    </lineage>
</organism>
<proteinExistence type="predicted"/>
<dbReference type="EMBL" id="JAFFZE010000014">
    <property type="protein sequence ID" value="MCT2584998.1"/>
    <property type="molecule type" value="Genomic_DNA"/>
</dbReference>
<keyword evidence="2" id="KW-1133">Transmembrane helix</keyword>
<keyword evidence="2" id="KW-0472">Membrane</keyword>
<protein>
    <recommendedName>
        <fullName evidence="5">WXG100 family type VII secretion target</fullName>
    </recommendedName>
</protein>
<gene>
    <name evidence="3" type="ORF">JT362_17935</name>
</gene>
<reference evidence="3 4" key="1">
    <citation type="submission" date="2021-02" db="EMBL/GenBank/DDBJ databases">
        <title>Actinophytocola xerophila sp. nov., isolated from soil of cotton cropping field.</title>
        <authorList>
            <person name="Huang R."/>
            <person name="Chen X."/>
            <person name="Ge X."/>
            <person name="Liu W."/>
        </authorList>
    </citation>
    <scope>NUCLEOTIDE SEQUENCE [LARGE SCALE GENOMIC DNA]</scope>
    <source>
        <strain evidence="3 4">S1-96</strain>
    </source>
</reference>
<keyword evidence="2" id="KW-0812">Transmembrane</keyword>
<feature type="transmembrane region" description="Helical" evidence="2">
    <location>
        <begin position="218"/>
        <end position="249"/>
    </location>
</feature>
<evidence type="ECO:0000256" key="2">
    <source>
        <dbReference type="SAM" id="Phobius"/>
    </source>
</evidence>
<feature type="region of interest" description="Disordered" evidence="1">
    <location>
        <begin position="426"/>
        <end position="473"/>
    </location>
</feature>
<comment type="caution">
    <text evidence="3">The sequence shown here is derived from an EMBL/GenBank/DDBJ whole genome shotgun (WGS) entry which is preliminary data.</text>
</comment>
<keyword evidence="4" id="KW-1185">Reference proteome</keyword>
<name>A0ABT2JAU8_9PSEU</name>
<feature type="compositionally biased region" description="Pro residues" evidence="1">
    <location>
        <begin position="462"/>
        <end position="473"/>
    </location>
</feature>
<accession>A0ABT2JAU8</accession>
<feature type="compositionally biased region" description="Basic and acidic residues" evidence="1">
    <location>
        <begin position="40"/>
        <end position="50"/>
    </location>
</feature>
<evidence type="ECO:0000313" key="4">
    <source>
        <dbReference type="Proteomes" id="UP001156441"/>
    </source>
</evidence>
<dbReference type="Proteomes" id="UP001156441">
    <property type="component" value="Unassembled WGS sequence"/>
</dbReference>
<sequence>MTIKHANPYLYATDLRDAMAAFDSALLERYRADLDDHMQVWTPHGEEPDPKPTASAGPGPDTVSIGYNRAKENAPGWVTEVRAQVEPMIAVYDSQDLSKLESAFNDLHAAAALLGERSAVGDDSGLPTLTNKINGRSGDADDFTKWAGISGEAFRNNFGQTVDPTMENQADLATSLLNLYDGRACIIDAARSNTLTAFQRATEKIRETVASGEENARWAFVNVAIIAVGFASAGAGAVLAGGAIIGGYLDSKNPDQKYANEIKDVVVGLMTDLGQAGIDAHTAENEWFGKVTELQRSIASVPSAELELYDFSGQTANSSAPPAGGFEVSVEQVDKLAQYCFEASEEYERVLGKVLGTDAADGELTGENDVETAGDQELKDTRDSLISFLRTTCARYYEAGSRLHDTAREYYGVETDNEAVMRALEKGPDLNGSDHGNGGSVDRHIEKSDRSDIEDLKDYEEPPPPPGGPSGAY</sequence>
<evidence type="ECO:0008006" key="5">
    <source>
        <dbReference type="Google" id="ProtNLM"/>
    </source>
</evidence>